<evidence type="ECO:0000259" key="2">
    <source>
        <dbReference type="PROSITE" id="PS50011"/>
    </source>
</evidence>
<dbReference type="PANTHER" id="PTHR11909">
    <property type="entry name" value="CASEIN KINASE-RELATED"/>
    <property type="match status" value="1"/>
</dbReference>
<sequence length="321" mass="36634">MDLLGRSLEDLFNLCSRRFTIKTVVMIGKQMISKLEELHQRGWIHRDIKAENFLIRGGTERSNEILIIDLATAKKYRDSHNNHIEYREGKELTGTARYMSINTHLGREQSRRDDLEAVWHVLLYFIRGRLPWQGVNAISTSEKHKKIGEIKKETTIEELCKKRSEFCEGLRYIRELGFDKDPDYDYLRGRLSMALESGGGDSEDGKYDWDKLSAPKGLAIPTTRFHAAAQTARAAGPNDREPASSRPSSTAYRGGNRKETLEAMVEAAKNWLTHPILTAEASATEVYNGEAQTALEGLGKFSKDFTWRLFRPQSPINSRKR</sequence>
<dbReference type="Proteomes" id="UP000036947">
    <property type="component" value="Unassembled WGS sequence"/>
</dbReference>
<keyword evidence="3" id="KW-0808">Transferase</keyword>
<evidence type="ECO:0000256" key="1">
    <source>
        <dbReference type="SAM" id="MobiDB-lite"/>
    </source>
</evidence>
<keyword evidence="4" id="KW-1185">Reference proteome</keyword>
<dbReference type="OrthoDB" id="5800476at2759"/>
<feature type="domain" description="Protein kinase" evidence="2">
    <location>
        <begin position="1"/>
        <end position="195"/>
    </location>
</feature>
<dbReference type="InterPro" id="IPR011009">
    <property type="entry name" value="Kinase-like_dom_sf"/>
</dbReference>
<keyword evidence="3" id="KW-0418">Kinase</keyword>
<dbReference type="GO" id="GO:0005524">
    <property type="term" value="F:ATP binding"/>
    <property type="evidence" value="ECO:0007669"/>
    <property type="project" value="InterPro"/>
</dbReference>
<dbReference type="GO" id="GO:0004672">
    <property type="term" value="F:protein kinase activity"/>
    <property type="evidence" value="ECO:0007669"/>
    <property type="project" value="InterPro"/>
</dbReference>
<protein>
    <submittedName>
        <fullName evidence="3">Casein kinase I</fullName>
    </submittedName>
</protein>
<dbReference type="EMBL" id="LFRF01000066">
    <property type="protein sequence ID" value="KND86245.1"/>
    <property type="molecule type" value="Genomic_DNA"/>
</dbReference>
<evidence type="ECO:0000313" key="4">
    <source>
        <dbReference type="Proteomes" id="UP000036947"/>
    </source>
</evidence>
<gene>
    <name evidence="3" type="ORF">TOPH_09120</name>
</gene>
<proteinExistence type="predicted"/>
<name>A0A0L0MXN8_TOLOC</name>
<dbReference type="SUPFAM" id="SSF56112">
    <property type="entry name" value="Protein kinase-like (PK-like)"/>
    <property type="match status" value="1"/>
</dbReference>
<evidence type="ECO:0000313" key="3">
    <source>
        <dbReference type="EMBL" id="KND86245.1"/>
    </source>
</evidence>
<dbReference type="AlphaFoldDB" id="A0A0L0MXN8"/>
<dbReference type="STRING" id="1163406.A0A0L0MXN8"/>
<accession>A0A0L0MXN8</accession>
<dbReference type="CDD" id="cd14016">
    <property type="entry name" value="STKc_CK1"/>
    <property type="match status" value="1"/>
</dbReference>
<comment type="caution">
    <text evidence="3">The sequence shown here is derived from an EMBL/GenBank/DDBJ whole genome shotgun (WGS) entry which is preliminary data.</text>
</comment>
<dbReference type="PROSITE" id="PS50011">
    <property type="entry name" value="PROTEIN_KINASE_DOM"/>
    <property type="match status" value="1"/>
</dbReference>
<dbReference type="Pfam" id="PF17667">
    <property type="entry name" value="Pkinase_fungal"/>
    <property type="match status" value="1"/>
</dbReference>
<dbReference type="InterPro" id="IPR040976">
    <property type="entry name" value="Pkinase_fungal"/>
</dbReference>
<reference evidence="3 4" key="1">
    <citation type="journal article" date="2015" name="BMC Genomics">
        <title>The genome of the truffle-parasite Tolypocladium ophioglossoides and the evolution of antifungal peptaibiotics.</title>
        <authorList>
            <person name="Quandt C.A."/>
            <person name="Bushley K.E."/>
            <person name="Spatafora J.W."/>
        </authorList>
    </citation>
    <scope>NUCLEOTIDE SEQUENCE [LARGE SCALE GENOMIC DNA]</scope>
    <source>
        <strain evidence="3 4">CBS 100239</strain>
    </source>
</reference>
<dbReference type="InterPro" id="IPR050235">
    <property type="entry name" value="CK1_Ser-Thr_kinase"/>
</dbReference>
<feature type="region of interest" description="Disordered" evidence="1">
    <location>
        <begin position="229"/>
        <end position="255"/>
    </location>
</feature>
<dbReference type="Gene3D" id="1.10.510.10">
    <property type="entry name" value="Transferase(Phosphotransferase) domain 1"/>
    <property type="match status" value="1"/>
</dbReference>
<organism evidence="3 4">
    <name type="scientific">Tolypocladium ophioglossoides (strain CBS 100239)</name>
    <name type="common">Snaketongue truffleclub</name>
    <name type="synonym">Elaphocordyceps ophioglossoides</name>
    <dbReference type="NCBI Taxonomy" id="1163406"/>
    <lineage>
        <taxon>Eukaryota</taxon>
        <taxon>Fungi</taxon>
        <taxon>Dikarya</taxon>
        <taxon>Ascomycota</taxon>
        <taxon>Pezizomycotina</taxon>
        <taxon>Sordariomycetes</taxon>
        <taxon>Hypocreomycetidae</taxon>
        <taxon>Hypocreales</taxon>
        <taxon>Ophiocordycipitaceae</taxon>
        <taxon>Tolypocladium</taxon>
    </lineage>
</organism>
<dbReference type="InterPro" id="IPR000719">
    <property type="entry name" value="Prot_kinase_dom"/>
</dbReference>